<accession>A0A6G1KGJ3</accession>
<keyword evidence="3" id="KW-1185">Reference proteome</keyword>
<evidence type="ECO:0000313" key="2">
    <source>
        <dbReference type="EMBL" id="KAF2711477.1"/>
    </source>
</evidence>
<feature type="compositionally biased region" description="Polar residues" evidence="1">
    <location>
        <begin position="163"/>
        <end position="177"/>
    </location>
</feature>
<feature type="compositionally biased region" description="Low complexity" evidence="1">
    <location>
        <begin position="107"/>
        <end position="137"/>
    </location>
</feature>
<evidence type="ECO:0000256" key="1">
    <source>
        <dbReference type="SAM" id="MobiDB-lite"/>
    </source>
</evidence>
<feature type="compositionally biased region" description="Basic and acidic residues" evidence="1">
    <location>
        <begin position="36"/>
        <end position="54"/>
    </location>
</feature>
<feature type="compositionally biased region" description="Basic and acidic residues" evidence="1">
    <location>
        <begin position="255"/>
        <end position="267"/>
    </location>
</feature>
<feature type="region of interest" description="Disordered" evidence="1">
    <location>
        <begin position="1"/>
        <end position="54"/>
    </location>
</feature>
<feature type="compositionally biased region" description="Polar residues" evidence="1">
    <location>
        <begin position="206"/>
        <end position="216"/>
    </location>
</feature>
<reference evidence="2" key="1">
    <citation type="journal article" date="2020" name="Stud. Mycol.">
        <title>101 Dothideomycetes genomes: a test case for predicting lifestyles and emergence of pathogens.</title>
        <authorList>
            <person name="Haridas S."/>
            <person name="Albert R."/>
            <person name="Binder M."/>
            <person name="Bloem J."/>
            <person name="Labutti K."/>
            <person name="Salamov A."/>
            <person name="Andreopoulos B."/>
            <person name="Baker S."/>
            <person name="Barry K."/>
            <person name="Bills G."/>
            <person name="Bluhm B."/>
            <person name="Cannon C."/>
            <person name="Castanera R."/>
            <person name="Culley D."/>
            <person name="Daum C."/>
            <person name="Ezra D."/>
            <person name="Gonzalez J."/>
            <person name="Henrissat B."/>
            <person name="Kuo A."/>
            <person name="Liang C."/>
            <person name="Lipzen A."/>
            <person name="Lutzoni F."/>
            <person name="Magnuson J."/>
            <person name="Mondo S."/>
            <person name="Nolan M."/>
            <person name="Ohm R."/>
            <person name="Pangilinan J."/>
            <person name="Park H.-J."/>
            <person name="Ramirez L."/>
            <person name="Alfaro M."/>
            <person name="Sun H."/>
            <person name="Tritt A."/>
            <person name="Yoshinaga Y."/>
            <person name="Zwiers L.-H."/>
            <person name="Turgeon B."/>
            <person name="Goodwin S."/>
            <person name="Spatafora J."/>
            <person name="Crous P."/>
            <person name="Grigoriev I."/>
        </authorList>
    </citation>
    <scope>NUCLEOTIDE SEQUENCE</scope>
    <source>
        <strain evidence="2">CBS 279.74</strain>
    </source>
</reference>
<feature type="region of interest" description="Disordered" evidence="1">
    <location>
        <begin position="151"/>
        <end position="316"/>
    </location>
</feature>
<dbReference type="EMBL" id="MU005767">
    <property type="protein sequence ID" value="KAF2711477.1"/>
    <property type="molecule type" value="Genomic_DNA"/>
</dbReference>
<dbReference type="AlphaFoldDB" id="A0A6G1KGJ3"/>
<dbReference type="Proteomes" id="UP000799428">
    <property type="component" value="Unassembled WGS sequence"/>
</dbReference>
<evidence type="ECO:0000313" key="3">
    <source>
        <dbReference type="Proteomes" id="UP000799428"/>
    </source>
</evidence>
<gene>
    <name evidence="2" type="ORF">K504DRAFT_220585</name>
</gene>
<proteinExistence type="predicted"/>
<name>A0A6G1KGJ3_9PLEO</name>
<sequence length="329" mass="36041">MAVRGIVEEAGPSSAMSATPVQMASDPSLYNRKKNRGSEGKRWQEFSKRSLTRRQEWLGKQQKRYGRIVNEENVKGGQVSLGGRGESDGKKEMGKPPPLPSRKKVTSTHTTTNTGAVTATAAASNKPTTTATTSKSSNLVLQFLDKLNFPKFQSLPGSRVSVPMSSEDSGTDNPSNSNRERKNRGKEPASTNKARHMSLPADFSLEPQNKHGSSTRPVLVGEGTGYEKMVTVPSTSSRAMEKWTQRNMSLAYRPTRPEPEPEPEPKPRARSHPPTTAAPSPRDLAAGGSEDELEKKRRGRGRGRREEEKEAKNTDLAEENLNVTYVVAT</sequence>
<organism evidence="2 3">
    <name type="scientific">Pleomassaria siparia CBS 279.74</name>
    <dbReference type="NCBI Taxonomy" id="1314801"/>
    <lineage>
        <taxon>Eukaryota</taxon>
        <taxon>Fungi</taxon>
        <taxon>Dikarya</taxon>
        <taxon>Ascomycota</taxon>
        <taxon>Pezizomycotina</taxon>
        <taxon>Dothideomycetes</taxon>
        <taxon>Pleosporomycetidae</taxon>
        <taxon>Pleosporales</taxon>
        <taxon>Pleomassariaceae</taxon>
        <taxon>Pleomassaria</taxon>
    </lineage>
</organism>
<protein>
    <submittedName>
        <fullName evidence="2">Uncharacterized protein</fullName>
    </submittedName>
</protein>
<feature type="compositionally biased region" description="Basic and acidic residues" evidence="1">
    <location>
        <begin position="85"/>
        <end position="94"/>
    </location>
</feature>
<feature type="region of interest" description="Disordered" evidence="1">
    <location>
        <begin position="68"/>
        <end position="137"/>
    </location>
</feature>
<feature type="compositionally biased region" description="Basic and acidic residues" evidence="1">
    <location>
        <begin position="304"/>
        <end position="315"/>
    </location>
</feature>